<dbReference type="PIRSF" id="PIRSF003085">
    <property type="entry name" value="CMAS"/>
    <property type="match status" value="1"/>
</dbReference>
<evidence type="ECO:0000256" key="5">
    <source>
        <dbReference type="ARBA" id="ARBA00023098"/>
    </source>
</evidence>
<keyword evidence="2" id="KW-0489">Methyltransferase</keyword>
<dbReference type="GO" id="GO:0008168">
    <property type="term" value="F:methyltransferase activity"/>
    <property type="evidence" value="ECO:0007669"/>
    <property type="project" value="UniProtKB-KW"/>
</dbReference>
<dbReference type="InterPro" id="IPR003333">
    <property type="entry name" value="CMAS"/>
</dbReference>
<protein>
    <submittedName>
        <fullName evidence="6">Cyclopropane fatty acid synthase</fullName>
    </submittedName>
</protein>
<sequence>MNQLHPQTFRSRLFDSYGFLASKGLDIFRQYARDYLMDILKRGVVKGQLLVQDHQGTHHFGNADSGIEPVVLKILNDNMWLRICLSHDLGLSEAYMFGDFEVSSLQGLLNLWLDNRDGLADVSTTISAAFARYSAWAIGSLGRQSLSMAKQNAEMAYNVSNEFMACFLSEEMMYSCAIWGPEEGGPRGDLISGPTHGDLEAAQQRKIHHILEKARLRSGDRLLEIGSGWGAMAIAAARLGCQVDTVTLSMEQKKLAEARVCGAGLADRVRVHLCDYRSLPKEFEHQFDALVSCEMIEAVGVKHTKEYFGMADFTLKRDRATMVITATSRPEHRYEVFQSDDFGRHYHWPNSHLPSATSLAAAVQNDVPGKFVLYNLEDHGIHYPRTLREWGRRLEKNFTDEIVQNLQNTYPELQDPHKLAAFVKRWRYLFAYAEVGFARAYTSCMCWTFTRPENVSEACA</sequence>
<evidence type="ECO:0000313" key="6">
    <source>
        <dbReference type="EMBL" id="KAJ7611783.1"/>
    </source>
</evidence>
<evidence type="ECO:0000256" key="1">
    <source>
        <dbReference type="ARBA" id="ARBA00010815"/>
    </source>
</evidence>
<reference evidence="6" key="1">
    <citation type="submission" date="2023-03" db="EMBL/GenBank/DDBJ databases">
        <title>Massive genome expansion in bonnet fungi (Mycena s.s.) driven by repeated elements and novel gene families across ecological guilds.</title>
        <authorList>
            <consortium name="Lawrence Berkeley National Laboratory"/>
            <person name="Harder C.B."/>
            <person name="Miyauchi S."/>
            <person name="Viragh M."/>
            <person name="Kuo A."/>
            <person name="Thoen E."/>
            <person name="Andreopoulos B."/>
            <person name="Lu D."/>
            <person name="Skrede I."/>
            <person name="Drula E."/>
            <person name="Henrissat B."/>
            <person name="Morin E."/>
            <person name="Kohler A."/>
            <person name="Barry K."/>
            <person name="LaButti K."/>
            <person name="Morin E."/>
            <person name="Salamov A."/>
            <person name="Lipzen A."/>
            <person name="Mereny Z."/>
            <person name="Hegedus B."/>
            <person name="Baldrian P."/>
            <person name="Stursova M."/>
            <person name="Weitz H."/>
            <person name="Taylor A."/>
            <person name="Grigoriev I.V."/>
            <person name="Nagy L.G."/>
            <person name="Martin F."/>
            <person name="Kauserud H."/>
        </authorList>
    </citation>
    <scope>NUCLEOTIDE SEQUENCE</scope>
    <source>
        <strain evidence="6">9284</strain>
    </source>
</reference>
<keyword evidence="5" id="KW-0443">Lipid metabolism</keyword>
<proteinExistence type="inferred from homology"/>
<dbReference type="InterPro" id="IPR050723">
    <property type="entry name" value="CFA/CMAS"/>
</dbReference>
<dbReference type="EMBL" id="JARKIF010000032">
    <property type="protein sequence ID" value="KAJ7611783.1"/>
    <property type="molecule type" value="Genomic_DNA"/>
</dbReference>
<dbReference type="Pfam" id="PF02353">
    <property type="entry name" value="CMAS"/>
    <property type="match status" value="1"/>
</dbReference>
<evidence type="ECO:0000256" key="3">
    <source>
        <dbReference type="ARBA" id="ARBA00022679"/>
    </source>
</evidence>
<comment type="similarity">
    <text evidence="1">Belongs to the CFA/CMAS family.</text>
</comment>
<evidence type="ECO:0000256" key="4">
    <source>
        <dbReference type="ARBA" id="ARBA00022691"/>
    </source>
</evidence>
<keyword evidence="3" id="KW-0808">Transferase</keyword>
<gene>
    <name evidence="6" type="ORF">FB45DRAFT_1065800</name>
</gene>
<accession>A0AAD7B711</accession>
<dbReference type="CDD" id="cd02440">
    <property type="entry name" value="AdoMet_MTases"/>
    <property type="match status" value="1"/>
</dbReference>
<organism evidence="6 7">
    <name type="scientific">Roridomyces roridus</name>
    <dbReference type="NCBI Taxonomy" id="1738132"/>
    <lineage>
        <taxon>Eukaryota</taxon>
        <taxon>Fungi</taxon>
        <taxon>Dikarya</taxon>
        <taxon>Basidiomycota</taxon>
        <taxon>Agaricomycotina</taxon>
        <taxon>Agaricomycetes</taxon>
        <taxon>Agaricomycetidae</taxon>
        <taxon>Agaricales</taxon>
        <taxon>Marasmiineae</taxon>
        <taxon>Mycenaceae</taxon>
        <taxon>Roridomyces</taxon>
    </lineage>
</organism>
<dbReference type="PANTHER" id="PTHR43667">
    <property type="entry name" value="CYCLOPROPANE-FATTY-ACYL-PHOSPHOLIPID SYNTHASE"/>
    <property type="match status" value="1"/>
</dbReference>
<dbReference type="InterPro" id="IPR029063">
    <property type="entry name" value="SAM-dependent_MTases_sf"/>
</dbReference>
<evidence type="ECO:0000256" key="2">
    <source>
        <dbReference type="ARBA" id="ARBA00022603"/>
    </source>
</evidence>
<dbReference type="SUPFAM" id="SSF53335">
    <property type="entry name" value="S-adenosyl-L-methionine-dependent methyltransferases"/>
    <property type="match status" value="1"/>
</dbReference>
<dbReference type="Proteomes" id="UP001221142">
    <property type="component" value="Unassembled WGS sequence"/>
</dbReference>
<dbReference type="Gene3D" id="3.40.50.150">
    <property type="entry name" value="Vaccinia Virus protein VP39"/>
    <property type="match status" value="1"/>
</dbReference>
<dbReference type="PANTHER" id="PTHR43667:SF2">
    <property type="entry name" value="FATTY ACID C-METHYL TRANSFERASE"/>
    <property type="match status" value="1"/>
</dbReference>
<keyword evidence="7" id="KW-1185">Reference proteome</keyword>
<comment type="caution">
    <text evidence="6">The sequence shown here is derived from an EMBL/GenBank/DDBJ whole genome shotgun (WGS) entry which is preliminary data.</text>
</comment>
<dbReference type="GO" id="GO:0032259">
    <property type="term" value="P:methylation"/>
    <property type="evidence" value="ECO:0007669"/>
    <property type="project" value="UniProtKB-KW"/>
</dbReference>
<keyword evidence="4" id="KW-0949">S-adenosyl-L-methionine</keyword>
<dbReference type="AlphaFoldDB" id="A0AAD7B711"/>
<dbReference type="GO" id="GO:0008610">
    <property type="term" value="P:lipid biosynthetic process"/>
    <property type="evidence" value="ECO:0007669"/>
    <property type="project" value="InterPro"/>
</dbReference>
<evidence type="ECO:0000313" key="7">
    <source>
        <dbReference type="Proteomes" id="UP001221142"/>
    </source>
</evidence>
<name>A0AAD7B711_9AGAR</name>